<evidence type="ECO:0000313" key="3">
    <source>
        <dbReference type="EMBL" id="TFK20587.1"/>
    </source>
</evidence>
<feature type="region of interest" description="Disordered" evidence="1">
    <location>
        <begin position="281"/>
        <end position="316"/>
    </location>
</feature>
<protein>
    <submittedName>
        <fullName evidence="3">Uncharacterized protein</fullName>
    </submittedName>
</protein>
<feature type="chain" id="PRO_5022952353" evidence="2">
    <location>
        <begin position="22"/>
        <end position="472"/>
    </location>
</feature>
<dbReference type="EMBL" id="ML210294">
    <property type="protein sequence ID" value="TFK20587.1"/>
    <property type="molecule type" value="Genomic_DNA"/>
</dbReference>
<sequence>MWTVLSAPLVPFLFFFPQGPGWFLHFATPLSRVFICVRSTLAEDYIGASSLRSYGAALRAYCYLPRLLRSFTLEFFAPPTFLGEWATRLSPGDGGWVAVGARVAMGLGDRCMYLCGSLAAKTIQPALAERARAREAPTFSSLPNRPGRLNDRAKIFFARNKPEWVYDDCLTERWRGSTGGERALNLMGLGLPFKKRKEIRCLAQPCKLSIVLPTNSMGNAYEFSADRIPSALLFWEACVRRGAFACLARRETRLRKGLTVSAALSSSSSIKLFENPNMLDDRGPRAFTAAPSGSDGPKASREGCEENKDANGFAATQGPNLAGIMLQTTGSDIPPYPPHHPPNLHTHSLDKFSAVMLASRGNVRRMSLWKKHTQPCKWVTAVWNLKSWVGARWVAFSESHLGLNPIPLDYERISDITGGRYIGWDACKFHHVSSPLCGKTPIEMATAVRQFNWPLLRRDRLWVTEKTWANSD</sequence>
<name>A0A5C3KKW3_COPMA</name>
<feature type="signal peptide" evidence="2">
    <location>
        <begin position="1"/>
        <end position="21"/>
    </location>
</feature>
<keyword evidence="4" id="KW-1185">Reference proteome</keyword>
<reference evidence="3 4" key="1">
    <citation type="journal article" date="2019" name="Nat. Ecol. Evol.">
        <title>Megaphylogeny resolves global patterns of mushroom evolution.</title>
        <authorList>
            <person name="Varga T."/>
            <person name="Krizsan K."/>
            <person name="Foldi C."/>
            <person name="Dima B."/>
            <person name="Sanchez-Garcia M."/>
            <person name="Sanchez-Ramirez S."/>
            <person name="Szollosi G.J."/>
            <person name="Szarkandi J.G."/>
            <person name="Papp V."/>
            <person name="Albert L."/>
            <person name="Andreopoulos W."/>
            <person name="Angelini C."/>
            <person name="Antonin V."/>
            <person name="Barry K.W."/>
            <person name="Bougher N.L."/>
            <person name="Buchanan P."/>
            <person name="Buyck B."/>
            <person name="Bense V."/>
            <person name="Catcheside P."/>
            <person name="Chovatia M."/>
            <person name="Cooper J."/>
            <person name="Damon W."/>
            <person name="Desjardin D."/>
            <person name="Finy P."/>
            <person name="Geml J."/>
            <person name="Haridas S."/>
            <person name="Hughes K."/>
            <person name="Justo A."/>
            <person name="Karasinski D."/>
            <person name="Kautmanova I."/>
            <person name="Kiss B."/>
            <person name="Kocsube S."/>
            <person name="Kotiranta H."/>
            <person name="LaButti K.M."/>
            <person name="Lechner B.E."/>
            <person name="Liimatainen K."/>
            <person name="Lipzen A."/>
            <person name="Lukacs Z."/>
            <person name="Mihaltcheva S."/>
            <person name="Morgado L.N."/>
            <person name="Niskanen T."/>
            <person name="Noordeloos M.E."/>
            <person name="Ohm R.A."/>
            <person name="Ortiz-Santana B."/>
            <person name="Ovrebo C."/>
            <person name="Racz N."/>
            <person name="Riley R."/>
            <person name="Savchenko A."/>
            <person name="Shiryaev A."/>
            <person name="Soop K."/>
            <person name="Spirin V."/>
            <person name="Szebenyi C."/>
            <person name="Tomsovsky M."/>
            <person name="Tulloss R.E."/>
            <person name="Uehling J."/>
            <person name="Grigoriev I.V."/>
            <person name="Vagvolgyi C."/>
            <person name="Papp T."/>
            <person name="Martin F.M."/>
            <person name="Miettinen O."/>
            <person name="Hibbett D.S."/>
            <person name="Nagy L.G."/>
        </authorList>
    </citation>
    <scope>NUCLEOTIDE SEQUENCE [LARGE SCALE GENOMIC DNA]</scope>
    <source>
        <strain evidence="3 4">CBS 121175</strain>
    </source>
</reference>
<accession>A0A5C3KKW3</accession>
<dbReference type="Proteomes" id="UP000307440">
    <property type="component" value="Unassembled WGS sequence"/>
</dbReference>
<gene>
    <name evidence="3" type="ORF">FA15DRAFT_658951</name>
</gene>
<feature type="compositionally biased region" description="Basic and acidic residues" evidence="1">
    <location>
        <begin position="298"/>
        <end position="309"/>
    </location>
</feature>
<organism evidence="3 4">
    <name type="scientific">Coprinopsis marcescibilis</name>
    <name type="common">Agaric fungus</name>
    <name type="synonym">Psathyrella marcescibilis</name>
    <dbReference type="NCBI Taxonomy" id="230819"/>
    <lineage>
        <taxon>Eukaryota</taxon>
        <taxon>Fungi</taxon>
        <taxon>Dikarya</taxon>
        <taxon>Basidiomycota</taxon>
        <taxon>Agaricomycotina</taxon>
        <taxon>Agaricomycetes</taxon>
        <taxon>Agaricomycetidae</taxon>
        <taxon>Agaricales</taxon>
        <taxon>Agaricineae</taxon>
        <taxon>Psathyrellaceae</taxon>
        <taxon>Coprinopsis</taxon>
    </lineage>
</organism>
<keyword evidence="2" id="KW-0732">Signal</keyword>
<evidence type="ECO:0000256" key="2">
    <source>
        <dbReference type="SAM" id="SignalP"/>
    </source>
</evidence>
<evidence type="ECO:0000256" key="1">
    <source>
        <dbReference type="SAM" id="MobiDB-lite"/>
    </source>
</evidence>
<proteinExistence type="predicted"/>
<evidence type="ECO:0000313" key="4">
    <source>
        <dbReference type="Proteomes" id="UP000307440"/>
    </source>
</evidence>
<dbReference type="AlphaFoldDB" id="A0A5C3KKW3"/>